<name>A0A1B9F3M7_9BACT</name>
<dbReference type="SUPFAM" id="SSF56112">
    <property type="entry name" value="Protein kinase-like (PK-like)"/>
    <property type="match status" value="1"/>
</dbReference>
<dbReference type="InterPro" id="IPR002575">
    <property type="entry name" value="Aminoglycoside_PTrfase"/>
</dbReference>
<dbReference type="STRING" id="1156395.DBT_2080"/>
<evidence type="ECO:0000313" key="3">
    <source>
        <dbReference type="Proteomes" id="UP000093080"/>
    </source>
</evidence>
<gene>
    <name evidence="2" type="ORF">DBT_2080</name>
</gene>
<dbReference type="Proteomes" id="UP000093080">
    <property type="component" value="Unassembled WGS sequence"/>
</dbReference>
<accession>A0A1B9F3M7</accession>
<evidence type="ECO:0000313" key="2">
    <source>
        <dbReference type="EMBL" id="OCC14538.1"/>
    </source>
</evidence>
<organism evidence="2 3">
    <name type="scientific">Dissulfuribacter thermophilus</name>
    <dbReference type="NCBI Taxonomy" id="1156395"/>
    <lineage>
        <taxon>Bacteria</taxon>
        <taxon>Pseudomonadati</taxon>
        <taxon>Thermodesulfobacteriota</taxon>
        <taxon>Dissulfuribacteria</taxon>
        <taxon>Dissulfuribacterales</taxon>
        <taxon>Dissulfuribacteraceae</taxon>
        <taxon>Dissulfuribacter</taxon>
    </lineage>
</organism>
<dbReference type="AlphaFoldDB" id="A0A1B9F3M7"/>
<keyword evidence="3" id="KW-1185">Reference proteome</keyword>
<keyword evidence="2" id="KW-0808">Transferase</keyword>
<protein>
    <submittedName>
        <fullName evidence="2">Phosphotransferase involved in threonylcarbamoyladenosine t(6)A37 formation in tRNA</fullName>
    </submittedName>
</protein>
<dbReference type="Gene3D" id="3.90.1200.10">
    <property type="match status" value="1"/>
</dbReference>
<proteinExistence type="predicted"/>
<feature type="domain" description="Aminoglycoside phosphotransferase" evidence="1">
    <location>
        <begin position="25"/>
        <end position="216"/>
    </location>
</feature>
<dbReference type="GO" id="GO:0016740">
    <property type="term" value="F:transferase activity"/>
    <property type="evidence" value="ECO:0007669"/>
    <property type="project" value="UniProtKB-KW"/>
</dbReference>
<dbReference type="InterPro" id="IPR011009">
    <property type="entry name" value="Kinase-like_dom_sf"/>
</dbReference>
<sequence length="295" mass="34063">MPEKGLIIMQPAPGPMGIPEQISYARISSHLMAKGVPVPKLISFDPESGTIWVEDLGTRSLFSEANTYKSSGQSLFPLYEKAITSLVSFQVDGRDGFDPKWCYDTPSYTGHFAAKREALYFTRFFLERFMGLNRNSSLEQELISFSQSIDSFKYLDSLIHRDFQSRNLLLKEDKIFIIDFQGAMIGPIFYDLAALLNDPYVNLPRQLRGQLFNFYLDKLNERGIDIDQNQAKYEFRIMSLFRLLQVLGAFSFLYLERKRSFFKDYIPTALATLKDLLVHEEFFDLVILKTTLRAL</sequence>
<evidence type="ECO:0000259" key="1">
    <source>
        <dbReference type="Pfam" id="PF01636"/>
    </source>
</evidence>
<comment type="caution">
    <text evidence="2">The sequence shown here is derived from an EMBL/GenBank/DDBJ whole genome shotgun (WGS) entry which is preliminary data.</text>
</comment>
<dbReference type="Pfam" id="PF01636">
    <property type="entry name" value="APH"/>
    <property type="match status" value="1"/>
</dbReference>
<reference evidence="2 3" key="1">
    <citation type="submission" date="2016-06" db="EMBL/GenBank/DDBJ databases">
        <title>Respiratory ammonification of nitrate coupled to the oxidation of elemental sulfur in deep-sea autotrophic thermophilic bacteria.</title>
        <authorList>
            <person name="Slobodkina G.B."/>
            <person name="Mardanov A.V."/>
            <person name="Ravin N.V."/>
            <person name="Frolova A.A."/>
            <person name="Viryasiv M.B."/>
            <person name="Chernyh N.A."/>
            <person name="Bonch-Osmolovskaya E.A."/>
            <person name="Slobodkin A.I."/>
        </authorList>
    </citation>
    <scope>NUCLEOTIDE SEQUENCE [LARGE SCALE GENOMIC DNA]</scope>
    <source>
        <strain evidence="2 3">S69</strain>
    </source>
</reference>
<dbReference type="EMBL" id="MAGO01000011">
    <property type="protein sequence ID" value="OCC14538.1"/>
    <property type="molecule type" value="Genomic_DNA"/>
</dbReference>